<evidence type="ECO:0000313" key="3">
    <source>
        <dbReference type="Proteomes" id="UP001054252"/>
    </source>
</evidence>
<dbReference type="InterPro" id="IPR053325">
    <property type="entry name" value="H3-Acetyl_Activator"/>
</dbReference>
<protein>
    <submittedName>
        <fullName evidence="2">Uncharacterized protein</fullName>
    </submittedName>
</protein>
<organism evidence="2 3">
    <name type="scientific">Rubroshorea leprosula</name>
    <dbReference type="NCBI Taxonomy" id="152421"/>
    <lineage>
        <taxon>Eukaryota</taxon>
        <taxon>Viridiplantae</taxon>
        <taxon>Streptophyta</taxon>
        <taxon>Embryophyta</taxon>
        <taxon>Tracheophyta</taxon>
        <taxon>Spermatophyta</taxon>
        <taxon>Magnoliopsida</taxon>
        <taxon>eudicotyledons</taxon>
        <taxon>Gunneridae</taxon>
        <taxon>Pentapetalae</taxon>
        <taxon>rosids</taxon>
        <taxon>malvids</taxon>
        <taxon>Malvales</taxon>
        <taxon>Dipterocarpaceae</taxon>
        <taxon>Rubroshorea</taxon>
    </lineage>
</organism>
<dbReference type="PANTHER" id="PTHR35706">
    <property type="entry name" value="F14O23.11 PROTEIN"/>
    <property type="match status" value="1"/>
</dbReference>
<gene>
    <name evidence="2" type="ORF">SLEP1_g47560</name>
</gene>
<proteinExistence type="predicted"/>
<name>A0AAV5LRU0_9ROSI</name>
<keyword evidence="1" id="KW-0732">Signal</keyword>
<feature type="signal peptide" evidence="1">
    <location>
        <begin position="1"/>
        <end position="15"/>
    </location>
</feature>
<sequence>MWLSLTLFSVPFLSSSPTLEMQCGSRISLSKLLWRHPFPSSPTPISPISLTSPTQAQTRLAFNSVFFSSEPFLFHSQAQFLGYQNPRRYTSATESGAYADVNKQVDGKEIEKPDVSKETFCFDEELQCPKAAVKEVLEKYEGLMAKLSEPEKAALHRSMGQKIEQFKAELKQMEMEDE</sequence>
<accession>A0AAV5LRU0</accession>
<comment type="caution">
    <text evidence="2">The sequence shown here is derived from an EMBL/GenBank/DDBJ whole genome shotgun (WGS) entry which is preliminary data.</text>
</comment>
<dbReference type="AlphaFoldDB" id="A0AAV5LRU0"/>
<dbReference type="EMBL" id="BPVZ01000137">
    <property type="protein sequence ID" value="GKV39854.1"/>
    <property type="molecule type" value="Genomic_DNA"/>
</dbReference>
<reference evidence="2 3" key="1">
    <citation type="journal article" date="2021" name="Commun. Biol.">
        <title>The genome of Shorea leprosula (Dipterocarpaceae) highlights the ecological relevance of drought in aseasonal tropical rainforests.</title>
        <authorList>
            <person name="Ng K.K.S."/>
            <person name="Kobayashi M.J."/>
            <person name="Fawcett J.A."/>
            <person name="Hatakeyama M."/>
            <person name="Paape T."/>
            <person name="Ng C.H."/>
            <person name="Ang C.C."/>
            <person name="Tnah L.H."/>
            <person name="Lee C.T."/>
            <person name="Nishiyama T."/>
            <person name="Sese J."/>
            <person name="O'Brien M.J."/>
            <person name="Copetti D."/>
            <person name="Mohd Noor M.I."/>
            <person name="Ong R.C."/>
            <person name="Putra M."/>
            <person name="Sireger I.Z."/>
            <person name="Indrioko S."/>
            <person name="Kosugi Y."/>
            <person name="Izuno A."/>
            <person name="Isagi Y."/>
            <person name="Lee S.L."/>
            <person name="Shimizu K.K."/>
        </authorList>
    </citation>
    <scope>NUCLEOTIDE SEQUENCE [LARGE SCALE GENOMIC DNA]</scope>
    <source>
        <strain evidence="2">214</strain>
    </source>
</reference>
<evidence type="ECO:0000313" key="2">
    <source>
        <dbReference type="EMBL" id="GKV39854.1"/>
    </source>
</evidence>
<dbReference type="PANTHER" id="PTHR35706:SF1">
    <property type="entry name" value="EMBRYOGENESIS-LIKE PROTEIN"/>
    <property type="match status" value="1"/>
</dbReference>
<evidence type="ECO:0000256" key="1">
    <source>
        <dbReference type="SAM" id="SignalP"/>
    </source>
</evidence>
<feature type="chain" id="PRO_5043439454" evidence="1">
    <location>
        <begin position="16"/>
        <end position="178"/>
    </location>
</feature>
<keyword evidence="3" id="KW-1185">Reference proteome</keyword>
<dbReference type="Proteomes" id="UP001054252">
    <property type="component" value="Unassembled WGS sequence"/>
</dbReference>